<accession>A0AAV4LI34</accession>
<protein>
    <submittedName>
        <fullName evidence="2">Uncharacterized protein</fullName>
    </submittedName>
</protein>
<keyword evidence="1" id="KW-1133">Transmembrane helix</keyword>
<comment type="caution">
    <text evidence="2">The sequence shown here is derived from an EMBL/GenBank/DDBJ whole genome shotgun (WGS) entry which is preliminary data.</text>
</comment>
<feature type="transmembrane region" description="Helical" evidence="1">
    <location>
        <begin position="12"/>
        <end position="32"/>
    </location>
</feature>
<sequence length="59" mass="6647">MRRHSLRSLASILIWIGAVEIAACFLAKMLFHFTAFQAYNPIFFAAILVGIVLLVLVRI</sequence>
<keyword evidence="3" id="KW-1185">Reference proteome</keyword>
<dbReference type="EMBL" id="BOQE01000001">
    <property type="protein sequence ID" value="GIM47496.1"/>
    <property type="molecule type" value="Genomic_DNA"/>
</dbReference>
<keyword evidence="1" id="KW-0812">Transmembrane</keyword>
<gene>
    <name evidence="2" type="ORF">DNHGIG_30450</name>
</gene>
<proteinExistence type="predicted"/>
<reference evidence="2" key="1">
    <citation type="journal article" date="2023" name="Int. J. Syst. Evol. Microbiol.">
        <title>Collibacillus ludicampi gen. nov., sp. nov., a new soil bacterium of the family Alicyclobacillaceae.</title>
        <authorList>
            <person name="Jojima T."/>
            <person name="Ioku Y."/>
            <person name="Fukuta Y."/>
            <person name="Shirasaka N."/>
            <person name="Matsumura Y."/>
            <person name="Mori M."/>
        </authorList>
    </citation>
    <scope>NUCLEOTIDE SEQUENCE</scope>
    <source>
        <strain evidence="2">TP075</strain>
    </source>
</reference>
<organism evidence="2 3">
    <name type="scientific">Collibacillus ludicampi</name>
    <dbReference type="NCBI Taxonomy" id="2771369"/>
    <lineage>
        <taxon>Bacteria</taxon>
        <taxon>Bacillati</taxon>
        <taxon>Bacillota</taxon>
        <taxon>Bacilli</taxon>
        <taxon>Bacillales</taxon>
        <taxon>Alicyclobacillaceae</taxon>
        <taxon>Collibacillus</taxon>
    </lineage>
</organism>
<feature type="transmembrane region" description="Helical" evidence="1">
    <location>
        <begin position="38"/>
        <end position="57"/>
    </location>
</feature>
<keyword evidence="1" id="KW-0472">Membrane</keyword>
<dbReference type="RefSeq" id="WP_282200466.1">
    <property type="nucleotide sequence ID" value="NZ_BOQE01000001.1"/>
</dbReference>
<name>A0AAV4LI34_9BACL</name>
<evidence type="ECO:0000313" key="2">
    <source>
        <dbReference type="EMBL" id="GIM47496.1"/>
    </source>
</evidence>
<evidence type="ECO:0000313" key="3">
    <source>
        <dbReference type="Proteomes" id="UP001057291"/>
    </source>
</evidence>
<dbReference type="AlphaFoldDB" id="A0AAV4LI34"/>
<dbReference type="Proteomes" id="UP001057291">
    <property type="component" value="Unassembled WGS sequence"/>
</dbReference>
<evidence type="ECO:0000256" key="1">
    <source>
        <dbReference type="SAM" id="Phobius"/>
    </source>
</evidence>